<dbReference type="Pfam" id="PF00682">
    <property type="entry name" value="HMGL-like"/>
    <property type="match status" value="1"/>
</dbReference>
<dbReference type="KEGG" id="dku:Desku_3339"/>
<dbReference type="InterPro" id="IPR013785">
    <property type="entry name" value="Aldolase_TIM"/>
</dbReference>
<dbReference type="AlphaFoldDB" id="A0AAU8Q1Z4"/>
<evidence type="ECO:0000256" key="1">
    <source>
        <dbReference type="ARBA" id="ARBA00022679"/>
    </source>
</evidence>
<evidence type="ECO:0000259" key="3">
    <source>
        <dbReference type="PROSITE" id="PS50991"/>
    </source>
</evidence>
<protein>
    <submittedName>
        <fullName evidence="4">Homocitrate synthase</fullName>
        <ecNumber evidence="4">2.3.3.14</ecNumber>
    </submittedName>
</protein>
<gene>
    <name evidence="4" type="ordered locus">Desku_3339</name>
</gene>
<evidence type="ECO:0000256" key="2">
    <source>
        <dbReference type="RuleBase" id="RU003523"/>
    </source>
</evidence>
<keyword evidence="1 2" id="KW-0808">Transferase</keyword>
<dbReference type="Proteomes" id="UP000009229">
    <property type="component" value="Chromosome"/>
</dbReference>
<dbReference type="InterPro" id="IPR002034">
    <property type="entry name" value="AIPM/Hcit_synth_CS"/>
</dbReference>
<dbReference type="Gene3D" id="3.20.20.70">
    <property type="entry name" value="Aldolase class I"/>
    <property type="match status" value="1"/>
</dbReference>
<keyword evidence="5" id="KW-1185">Reference proteome</keyword>
<feature type="domain" description="Pyruvate carboxyltransferase" evidence="3">
    <location>
        <begin position="3"/>
        <end position="254"/>
    </location>
</feature>
<dbReference type="CDD" id="cd07939">
    <property type="entry name" value="DRE_TIM_NifV"/>
    <property type="match status" value="1"/>
</dbReference>
<dbReference type="EMBL" id="CP002770">
    <property type="protein sequence ID" value="AEG16823.1"/>
    <property type="molecule type" value="Genomic_DNA"/>
</dbReference>
<keyword evidence="4" id="KW-0012">Acyltransferase</keyword>
<dbReference type="PANTHER" id="PTHR42880">
    <property type="entry name" value="HOMOCITRATE SYNTHASE"/>
    <property type="match status" value="1"/>
</dbReference>
<dbReference type="InterPro" id="IPR013477">
    <property type="entry name" value="NifV/FrbC"/>
</dbReference>
<sequence length="293" mass="32102">MQVHIVDTTLRDGEQAPGVAFNLQEKVIIARMLDRLGVAQIEAGTPAMGEVEQQAIAAIVRLGLRSRVSTWNRVVPADIRASLACGARHVHISAPVSDIQIKYKLGQNRQWVLQRLKQACLYAAGYGLPVTVGAEDASRADPEFVLEFALLARELGAERLRYCDTVGVLDPFTTFERLVWLKERVDLELEFHGHNDFGLATANALAAIKAGVEWVDVTVGGMGERAGNTSLEELYRVLAGLYGLDPGLDTRYLPLLGRFVARAAGRPSPNTGENRDVTLENSIRVVDFPSPWC</sequence>
<evidence type="ECO:0000313" key="5">
    <source>
        <dbReference type="Proteomes" id="UP000009229"/>
    </source>
</evidence>
<dbReference type="PROSITE" id="PS00815">
    <property type="entry name" value="AIPM_HOMOCIT_SYNTH_1"/>
    <property type="match status" value="1"/>
</dbReference>
<dbReference type="EC" id="2.3.3.14" evidence="4"/>
<dbReference type="RefSeq" id="WP_013824329.1">
    <property type="nucleotide sequence ID" value="NC_015573.1"/>
</dbReference>
<name>A0AAU8Q1Z4_DESK7</name>
<dbReference type="PANTHER" id="PTHR42880:SF1">
    <property type="entry name" value="ISOPROPYLMALATE_HOMOCITRATE_CITRAMALATE SYNTHASE FAMILY PROTEIN"/>
    <property type="match status" value="1"/>
</dbReference>
<reference evidence="5" key="1">
    <citation type="submission" date="2011-05" db="EMBL/GenBank/DDBJ databases">
        <title>Complete sequence of Desulfotomaculum kuznetsovii DSM 6115.</title>
        <authorList>
            <person name="Lucas S."/>
            <person name="Han J."/>
            <person name="Lapidus A."/>
            <person name="Cheng J.-F."/>
            <person name="Goodwin L."/>
            <person name="Pitluck S."/>
            <person name="Peters L."/>
            <person name="Mikhailova N."/>
            <person name="Lu M."/>
            <person name="Saunders E."/>
            <person name="Han C."/>
            <person name="Tapia R."/>
            <person name="Land M."/>
            <person name="Hauser L."/>
            <person name="Kyrpides N."/>
            <person name="Ivanova N."/>
            <person name="Pagani I."/>
            <person name="Nazina T."/>
            <person name="Ivanova A."/>
            <person name="Parshina S."/>
            <person name="Kuever J."/>
            <person name="Muyzer G."/>
            <person name="Plugge C."/>
            <person name="Stams A."/>
            <person name="Woyke T."/>
        </authorList>
    </citation>
    <scope>NUCLEOTIDE SEQUENCE [LARGE SCALE GENOMIC DNA]</scope>
    <source>
        <strain evidence="5">DSM 6115 / VKM B-1805 / 17</strain>
    </source>
</reference>
<accession>A0AAU8Q1Z4</accession>
<dbReference type="PROSITE" id="PS50991">
    <property type="entry name" value="PYR_CT"/>
    <property type="match status" value="1"/>
</dbReference>
<dbReference type="PROSITE" id="PS00816">
    <property type="entry name" value="AIPM_HOMOCIT_SYNTH_2"/>
    <property type="match status" value="1"/>
</dbReference>
<proteinExistence type="inferred from homology"/>
<dbReference type="InterPro" id="IPR000891">
    <property type="entry name" value="PYR_CT"/>
</dbReference>
<dbReference type="GO" id="GO:0004410">
    <property type="term" value="F:homocitrate synthase activity"/>
    <property type="evidence" value="ECO:0007669"/>
    <property type="project" value="UniProtKB-EC"/>
</dbReference>
<organism evidence="4 5">
    <name type="scientific">Desulfofundulus kuznetsovii (strain DSM 6115 / VKM B-1805 / 17)</name>
    <name type="common">Desulfotomaculum kuznetsovii</name>
    <dbReference type="NCBI Taxonomy" id="760568"/>
    <lineage>
        <taxon>Bacteria</taxon>
        <taxon>Bacillati</taxon>
        <taxon>Bacillota</taxon>
        <taxon>Clostridia</taxon>
        <taxon>Eubacteriales</taxon>
        <taxon>Peptococcaceae</taxon>
        <taxon>Desulfofundulus</taxon>
    </lineage>
</organism>
<dbReference type="SUPFAM" id="SSF51569">
    <property type="entry name" value="Aldolase"/>
    <property type="match status" value="1"/>
</dbReference>
<dbReference type="GO" id="GO:0019752">
    <property type="term" value="P:carboxylic acid metabolic process"/>
    <property type="evidence" value="ECO:0007669"/>
    <property type="project" value="InterPro"/>
</dbReference>
<evidence type="ECO:0000313" key="4">
    <source>
        <dbReference type="EMBL" id="AEG16823.1"/>
    </source>
</evidence>
<comment type="similarity">
    <text evidence="2">Belongs to the alpha-IPM synthase/homocitrate synthase family.</text>
</comment>